<dbReference type="PROSITE" id="PS00061">
    <property type="entry name" value="ADH_SHORT"/>
    <property type="match status" value="1"/>
</dbReference>
<keyword evidence="2 5" id="KW-0521">NADP</keyword>
<dbReference type="AlphaFoldDB" id="A0A0S7XMT5"/>
<comment type="caution">
    <text evidence="8">The sequence shown here is derived from an EMBL/GenBank/DDBJ whole genome shotgun (WGS) entry which is preliminary data.</text>
</comment>
<evidence type="ECO:0000313" key="8">
    <source>
        <dbReference type="EMBL" id="KPJ63668.1"/>
    </source>
</evidence>
<evidence type="ECO:0000256" key="4">
    <source>
        <dbReference type="PIRSR" id="PIRSR611284-1"/>
    </source>
</evidence>
<keyword evidence="6" id="KW-0276">Fatty acid metabolism</keyword>
<dbReference type="SMART" id="SM00822">
    <property type="entry name" value="PKS_KR"/>
    <property type="match status" value="1"/>
</dbReference>
<dbReference type="FunFam" id="3.40.50.720:FF:000115">
    <property type="entry name" value="3-oxoacyl-[acyl-carrier-protein] reductase FabG"/>
    <property type="match status" value="1"/>
</dbReference>
<accession>A0A0S7XMT5</accession>
<protein>
    <recommendedName>
        <fullName evidence="6">3-oxoacyl-[acyl-carrier-protein] reductase</fullName>
        <ecNumber evidence="6">1.1.1.100</ecNumber>
    </recommendedName>
</protein>
<dbReference type="GO" id="GO:0006633">
    <property type="term" value="P:fatty acid biosynthetic process"/>
    <property type="evidence" value="ECO:0007669"/>
    <property type="project" value="UniProtKB-UniPathway"/>
</dbReference>
<feature type="binding site" evidence="5">
    <location>
        <position position="191"/>
    </location>
    <ligand>
        <name>NADP(+)</name>
        <dbReference type="ChEBI" id="CHEBI:58349"/>
    </ligand>
</feature>
<dbReference type="UniPathway" id="UPA00094"/>
<dbReference type="Proteomes" id="UP000052020">
    <property type="component" value="Unassembled WGS sequence"/>
</dbReference>
<dbReference type="InterPro" id="IPR050259">
    <property type="entry name" value="SDR"/>
</dbReference>
<feature type="binding site" evidence="5">
    <location>
        <position position="93"/>
    </location>
    <ligand>
        <name>NADP(+)</name>
        <dbReference type="ChEBI" id="CHEBI:58349"/>
    </ligand>
</feature>
<evidence type="ECO:0000256" key="5">
    <source>
        <dbReference type="PIRSR" id="PIRSR611284-2"/>
    </source>
</evidence>
<proteinExistence type="inferred from homology"/>
<dbReference type="InterPro" id="IPR011284">
    <property type="entry name" value="3oxo_ACP_reduc"/>
</dbReference>
<evidence type="ECO:0000313" key="9">
    <source>
        <dbReference type="Proteomes" id="UP000052020"/>
    </source>
</evidence>
<dbReference type="InterPro" id="IPR057326">
    <property type="entry name" value="KR_dom"/>
</dbReference>
<dbReference type="InterPro" id="IPR020904">
    <property type="entry name" value="Sc_DH/Rdtase_CS"/>
</dbReference>
<evidence type="ECO:0000256" key="3">
    <source>
        <dbReference type="ARBA" id="ARBA00023002"/>
    </source>
</evidence>
<dbReference type="Gene3D" id="3.40.50.720">
    <property type="entry name" value="NAD(P)-binding Rossmann-like Domain"/>
    <property type="match status" value="1"/>
</dbReference>
<keyword evidence="3 6" id="KW-0560">Oxidoreductase</keyword>
<feature type="active site" description="Proton acceptor" evidence="4">
    <location>
        <position position="158"/>
    </location>
</feature>
<dbReference type="InterPro" id="IPR036291">
    <property type="entry name" value="NAD(P)-bd_dom_sf"/>
</dbReference>
<evidence type="ECO:0000256" key="6">
    <source>
        <dbReference type="RuleBase" id="RU366074"/>
    </source>
</evidence>
<dbReference type="EMBL" id="LIZY01000069">
    <property type="protein sequence ID" value="KPJ63668.1"/>
    <property type="molecule type" value="Genomic_DNA"/>
</dbReference>
<comment type="function">
    <text evidence="6">Catalyzes the NADPH-dependent reduction of beta-ketoacyl-ACP substrates to beta-hydroxyacyl-ACP products, the first reductive step in the elongation cycle of fatty acid biosynthesis.</text>
</comment>
<sequence length="250" mass="25616">MSNGLDGRVALITGAGGAIGRAVALCLAREGAAIAVNDIAAVEERARETAAAVEGLGRRATVVCADIGDPDEAGQMIERAARALGALDILVNNAGVTRDSLLVRMSDEAWEAVLRVNLTGAFNCIRAAAKVMLRQKRGCIVNIASVIGLVGNAGQANYAASKAGLIGLTKSIARELAPRGVRANAVAPGFIVSPMTDALGEATRETLLRQIPLQRLGQPEDVAQAVAFLASDAASYVTGQVLAVDGGMTM</sequence>
<gene>
    <name evidence="8" type="ORF">AMK68_03345</name>
</gene>
<name>A0A0S7XMT5_9BACT</name>
<reference evidence="8 9" key="1">
    <citation type="journal article" date="2015" name="Microbiome">
        <title>Genomic resolution of linkages in carbon, nitrogen, and sulfur cycling among widespread estuary sediment bacteria.</title>
        <authorList>
            <person name="Baker B.J."/>
            <person name="Lazar C.S."/>
            <person name="Teske A.P."/>
            <person name="Dick G.J."/>
        </authorList>
    </citation>
    <scope>NUCLEOTIDE SEQUENCE [LARGE SCALE GENOMIC DNA]</scope>
    <source>
        <strain evidence="8">DG_56</strain>
    </source>
</reference>
<dbReference type="PANTHER" id="PTHR42879">
    <property type="entry name" value="3-OXOACYL-(ACYL-CARRIER-PROTEIN) REDUCTASE"/>
    <property type="match status" value="1"/>
</dbReference>
<comment type="subunit">
    <text evidence="6">Homotetramer.</text>
</comment>
<keyword evidence="6" id="KW-0275">Fatty acid biosynthesis</keyword>
<dbReference type="PRINTS" id="PR00080">
    <property type="entry name" value="SDRFAMILY"/>
</dbReference>
<dbReference type="InterPro" id="IPR002347">
    <property type="entry name" value="SDR_fam"/>
</dbReference>
<evidence type="ECO:0000256" key="1">
    <source>
        <dbReference type="ARBA" id="ARBA00006484"/>
    </source>
</evidence>
<dbReference type="NCBIfam" id="TIGR01830">
    <property type="entry name" value="3oxo_ACP_reduc"/>
    <property type="match status" value="1"/>
</dbReference>
<dbReference type="Pfam" id="PF13561">
    <property type="entry name" value="adh_short_C2"/>
    <property type="match status" value="1"/>
</dbReference>
<dbReference type="GO" id="GO:0004316">
    <property type="term" value="F:3-oxoacyl-[acyl-carrier-protein] reductase (NADPH) activity"/>
    <property type="evidence" value="ECO:0007669"/>
    <property type="project" value="UniProtKB-UniRule"/>
</dbReference>
<organism evidence="8 9">
    <name type="scientific">candidate division KD3-62 bacterium DG_56</name>
    <dbReference type="NCBI Taxonomy" id="1704032"/>
    <lineage>
        <taxon>Bacteria</taxon>
        <taxon>candidate division KD3-62</taxon>
    </lineage>
</organism>
<evidence type="ECO:0000256" key="2">
    <source>
        <dbReference type="ARBA" id="ARBA00022857"/>
    </source>
</evidence>
<dbReference type="NCBIfam" id="NF009466">
    <property type="entry name" value="PRK12826.1-2"/>
    <property type="match status" value="1"/>
</dbReference>
<dbReference type="PATRIC" id="fig|1704032.3.peg.494"/>
<feature type="domain" description="Ketoreductase" evidence="7">
    <location>
        <begin position="8"/>
        <end position="189"/>
    </location>
</feature>
<comment type="similarity">
    <text evidence="1 6">Belongs to the short-chain dehydrogenases/reductases (SDR) family.</text>
</comment>
<dbReference type="CDD" id="cd05333">
    <property type="entry name" value="BKR_SDR_c"/>
    <property type="match status" value="1"/>
</dbReference>
<comment type="catalytic activity">
    <reaction evidence="6">
        <text>a (3R)-hydroxyacyl-[ACP] + NADP(+) = a 3-oxoacyl-[ACP] + NADPH + H(+)</text>
        <dbReference type="Rhea" id="RHEA:17397"/>
        <dbReference type="Rhea" id="RHEA-COMP:9916"/>
        <dbReference type="Rhea" id="RHEA-COMP:9945"/>
        <dbReference type="ChEBI" id="CHEBI:15378"/>
        <dbReference type="ChEBI" id="CHEBI:57783"/>
        <dbReference type="ChEBI" id="CHEBI:58349"/>
        <dbReference type="ChEBI" id="CHEBI:78776"/>
        <dbReference type="ChEBI" id="CHEBI:78827"/>
        <dbReference type="EC" id="1.1.1.100"/>
    </reaction>
</comment>
<feature type="binding site" evidence="5">
    <location>
        <begin position="158"/>
        <end position="162"/>
    </location>
    <ligand>
        <name>NADP(+)</name>
        <dbReference type="ChEBI" id="CHEBI:58349"/>
    </ligand>
</feature>
<keyword evidence="6" id="KW-0444">Lipid biosynthesis</keyword>
<dbReference type="EC" id="1.1.1.100" evidence="6"/>
<evidence type="ECO:0000259" key="7">
    <source>
        <dbReference type="SMART" id="SM00822"/>
    </source>
</evidence>
<dbReference type="SUPFAM" id="SSF51735">
    <property type="entry name" value="NAD(P)-binding Rossmann-fold domains"/>
    <property type="match status" value="1"/>
</dbReference>
<keyword evidence="6" id="KW-0443">Lipid metabolism</keyword>
<comment type="pathway">
    <text evidence="6">Lipid metabolism; fatty acid biosynthesis.</text>
</comment>
<dbReference type="GO" id="GO:0051287">
    <property type="term" value="F:NAD binding"/>
    <property type="evidence" value="ECO:0007669"/>
    <property type="project" value="UniProtKB-UniRule"/>
</dbReference>
<dbReference type="PANTHER" id="PTHR42879:SF2">
    <property type="entry name" value="3-OXOACYL-[ACYL-CARRIER-PROTEIN] REDUCTASE FABG"/>
    <property type="match status" value="1"/>
</dbReference>
<dbReference type="NCBIfam" id="NF005559">
    <property type="entry name" value="PRK07231.1"/>
    <property type="match status" value="1"/>
</dbReference>
<dbReference type="PRINTS" id="PR00081">
    <property type="entry name" value="GDHRDH"/>
</dbReference>